<accession>A0A1T3NJ98</accession>
<evidence type="ECO:0000313" key="2">
    <source>
        <dbReference type="Proteomes" id="UP000190037"/>
    </source>
</evidence>
<sequence>MRSDRHDRGLREFYEELDEFLEEAGYAWIMDANLARLRHIDPDAALITVDFVDALCDPRLYKEQGRSHRAYTAVKDAQGRLDLWDSLFDGTRDADEESSAA</sequence>
<gene>
    <name evidence="1" type="ORF">B4N89_45730</name>
</gene>
<dbReference type="AlphaFoldDB" id="A0A1T3NJ98"/>
<dbReference type="EMBL" id="MWQN01000005">
    <property type="protein sequence ID" value="OPC76780.1"/>
    <property type="molecule type" value="Genomic_DNA"/>
</dbReference>
<dbReference type="Proteomes" id="UP000190037">
    <property type="component" value="Unassembled WGS sequence"/>
</dbReference>
<organism evidence="1 2">
    <name type="scientific">Embleya scabrispora</name>
    <dbReference type="NCBI Taxonomy" id="159449"/>
    <lineage>
        <taxon>Bacteria</taxon>
        <taxon>Bacillati</taxon>
        <taxon>Actinomycetota</taxon>
        <taxon>Actinomycetes</taxon>
        <taxon>Kitasatosporales</taxon>
        <taxon>Streptomycetaceae</taxon>
        <taxon>Embleya</taxon>
    </lineage>
</organism>
<reference evidence="1 2" key="1">
    <citation type="submission" date="2017-03" db="EMBL/GenBank/DDBJ databases">
        <title>Draft genome sequence of Streptomyces scabrisporus NF3, endophyte isolated from Amphipterygium adstringens.</title>
        <authorList>
            <person name="Vazquez M."/>
            <person name="Ceapa C.D."/>
            <person name="Rodriguez Luna D."/>
            <person name="Sanchez Esquivel S."/>
        </authorList>
    </citation>
    <scope>NUCLEOTIDE SEQUENCE [LARGE SCALE GENOMIC DNA]</scope>
    <source>
        <strain evidence="1 2">NF3</strain>
    </source>
</reference>
<evidence type="ECO:0000313" key="1">
    <source>
        <dbReference type="EMBL" id="OPC76780.1"/>
    </source>
</evidence>
<dbReference type="OrthoDB" id="4279155at2"/>
<name>A0A1T3NJ98_9ACTN</name>
<proteinExistence type="predicted"/>
<keyword evidence="2" id="KW-1185">Reference proteome</keyword>
<dbReference type="RefSeq" id="WP_078982629.1">
    <property type="nucleotide sequence ID" value="NZ_MWQN01000005.1"/>
</dbReference>
<protein>
    <submittedName>
        <fullName evidence="1">Uncharacterized protein</fullName>
    </submittedName>
</protein>
<comment type="caution">
    <text evidence="1">The sequence shown here is derived from an EMBL/GenBank/DDBJ whole genome shotgun (WGS) entry which is preliminary data.</text>
</comment>